<dbReference type="EMBL" id="CM045758">
    <property type="protein sequence ID" value="KAI8032816.1"/>
    <property type="molecule type" value="Genomic_DNA"/>
</dbReference>
<name>A0ACC0J6T3_9ERIC</name>
<proteinExistence type="predicted"/>
<reference evidence="1 2" key="1">
    <citation type="journal article" date="2022" name="Plant J.">
        <title>Chromosome-level genome of Camellia lanceoleosa provides a valuable resource for understanding genome evolution and self-incompatibility.</title>
        <authorList>
            <person name="Gong W."/>
            <person name="Xiao S."/>
            <person name="Wang L."/>
            <person name="Liao Z."/>
            <person name="Chang Y."/>
            <person name="Mo W."/>
            <person name="Hu G."/>
            <person name="Li W."/>
            <person name="Zhao G."/>
            <person name="Zhu H."/>
            <person name="Hu X."/>
            <person name="Ji K."/>
            <person name="Xiang X."/>
            <person name="Song Q."/>
            <person name="Yuan D."/>
            <person name="Jin S."/>
            <person name="Zhang L."/>
        </authorList>
    </citation>
    <scope>NUCLEOTIDE SEQUENCE [LARGE SCALE GENOMIC DNA]</scope>
    <source>
        <strain evidence="1">SQ_2022a</strain>
    </source>
</reference>
<protein>
    <submittedName>
        <fullName evidence="1">Common plant regulatory factor 1</fullName>
    </submittedName>
</protein>
<organism evidence="1 2">
    <name type="scientific">Camellia lanceoleosa</name>
    <dbReference type="NCBI Taxonomy" id="1840588"/>
    <lineage>
        <taxon>Eukaryota</taxon>
        <taxon>Viridiplantae</taxon>
        <taxon>Streptophyta</taxon>
        <taxon>Embryophyta</taxon>
        <taxon>Tracheophyta</taxon>
        <taxon>Spermatophyta</taxon>
        <taxon>Magnoliopsida</taxon>
        <taxon>eudicotyledons</taxon>
        <taxon>Gunneridae</taxon>
        <taxon>Pentapetalae</taxon>
        <taxon>asterids</taxon>
        <taxon>Ericales</taxon>
        <taxon>Theaceae</taxon>
        <taxon>Camellia</taxon>
    </lineage>
</organism>
<accession>A0ACC0J6T3</accession>
<dbReference type="Proteomes" id="UP001060215">
    <property type="component" value="Chromosome 1"/>
</dbReference>
<sequence length="69" mass="7423">MGNSEETKPSKPVKPSSPPLDQANNIHVYPDWAAMQAYYGARVAVPPYFNSAVASGHAPHPYMCGPPQV</sequence>
<evidence type="ECO:0000313" key="2">
    <source>
        <dbReference type="Proteomes" id="UP001060215"/>
    </source>
</evidence>
<comment type="caution">
    <text evidence="1">The sequence shown here is derived from an EMBL/GenBank/DDBJ whole genome shotgun (WGS) entry which is preliminary data.</text>
</comment>
<keyword evidence="2" id="KW-1185">Reference proteome</keyword>
<evidence type="ECO:0000313" key="1">
    <source>
        <dbReference type="EMBL" id="KAI8032816.1"/>
    </source>
</evidence>
<gene>
    <name evidence="1" type="ORF">LOK49_LG01G01000</name>
</gene>